<reference evidence="1 2" key="1">
    <citation type="submission" date="2018-10" db="EMBL/GenBank/DDBJ databases">
        <title>Genome sequencing of Pedobacter jejuensis TNB23.</title>
        <authorList>
            <person name="Cho Y.-J."/>
            <person name="Cho A."/>
            <person name="Kim O.-S."/>
        </authorList>
    </citation>
    <scope>NUCLEOTIDE SEQUENCE [LARGE SCALE GENOMIC DNA]</scope>
    <source>
        <strain evidence="1 2">TNB23</strain>
    </source>
</reference>
<organism evidence="1 2">
    <name type="scientific">Pedobacter jejuensis</name>
    <dbReference type="NCBI Taxonomy" id="1268550"/>
    <lineage>
        <taxon>Bacteria</taxon>
        <taxon>Pseudomonadati</taxon>
        <taxon>Bacteroidota</taxon>
        <taxon>Sphingobacteriia</taxon>
        <taxon>Sphingobacteriales</taxon>
        <taxon>Sphingobacteriaceae</taxon>
        <taxon>Pedobacter</taxon>
    </lineage>
</organism>
<proteinExistence type="predicted"/>
<dbReference type="EMBL" id="RBEE01000011">
    <property type="protein sequence ID" value="RNL54628.1"/>
    <property type="molecule type" value="Genomic_DNA"/>
</dbReference>
<accession>A0A3N0BY03</accession>
<keyword evidence="2" id="KW-1185">Reference proteome</keyword>
<dbReference type="AlphaFoldDB" id="A0A3N0BY03"/>
<gene>
    <name evidence="1" type="ORF">D7004_07525</name>
</gene>
<comment type="caution">
    <text evidence="1">The sequence shown here is derived from an EMBL/GenBank/DDBJ whole genome shotgun (WGS) entry which is preliminary data.</text>
</comment>
<dbReference type="OrthoDB" id="679620at2"/>
<dbReference type="RefSeq" id="WP_123205255.1">
    <property type="nucleotide sequence ID" value="NZ_RBEE01000011.1"/>
</dbReference>
<evidence type="ECO:0000313" key="1">
    <source>
        <dbReference type="EMBL" id="RNL54628.1"/>
    </source>
</evidence>
<protein>
    <submittedName>
        <fullName evidence="1">Uncharacterized protein</fullName>
    </submittedName>
</protein>
<sequence>MKDKGKTGLKLKMRLSAVILLIVFLMIPVIQAVHHHPDQVSSSSAYSNSFKVFHVKCAVCDYLAHQELKYRTSNFVEVIVPVGLQLPKLSVITIIGYIPFTILFPKANSPPNPSFPVDARCAS</sequence>
<evidence type="ECO:0000313" key="2">
    <source>
        <dbReference type="Proteomes" id="UP000274046"/>
    </source>
</evidence>
<dbReference type="Proteomes" id="UP000274046">
    <property type="component" value="Unassembled WGS sequence"/>
</dbReference>
<name>A0A3N0BY03_9SPHI</name>